<dbReference type="SUPFAM" id="SSF52540">
    <property type="entry name" value="P-loop containing nucleoside triphosphate hydrolases"/>
    <property type="match status" value="1"/>
</dbReference>
<dbReference type="InterPro" id="IPR027417">
    <property type="entry name" value="P-loop_NTPase"/>
</dbReference>
<dbReference type="PANTHER" id="PTHR32204:SF0">
    <property type="entry name" value="ATPASE RAVA"/>
    <property type="match status" value="1"/>
</dbReference>
<evidence type="ECO:0000313" key="4">
    <source>
        <dbReference type="Proteomes" id="UP000001803"/>
    </source>
</evidence>
<dbReference type="AlphaFoldDB" id="A0A3B6VIK1"/>
<evidence type="ECO:0000256" key="1">
    <source>
        <dbReference type="SAM" id="Coils"/>
    </source>
</evidence>
<proteinExistence type="predicted"/>
<dbReference type="Pfam" id="PF17868">
    <property type="entry name" value="AAA_lid_8"/>
    <property type="match status" value="1"/>
</dbReference>
<reference evidence="3 4" key="1">
    <citation type="journal article" date="2009" name="PLoS ONE">
        <title>Genome sequence of the pathogenic intestinal spirochete Brachyspira hyodysenteriae reveals adaptations to its lifestyle in the porcine large intestine.</title>
        <authorList>
            <person name="Bellgard M.I."/>
            <person name="Wanchanthuek P."/>
            <person name="La T."/>
            <person name="Ryan K."/>
            <person name="Moolhuijzen P."/>
            <person name="Albertyn Z."/>
            <person name="Shaban B."/>
            <person name="Motro Y."/>
            <person name="Dunn D.S."/>
            <person name="Schibeci D."/>
            <person name="Hunter A."/>
            <person name="Barrero R."/>
            <person name="Phillips N.D."/>
            <person name="Hampson D.J."/>
        </authorList>
    </citation>
    <scope>NUCLEOTIDE SEQUENCE [LARGE SCALE GENOMIC DNA]</scope>
    <source>
        <strain evidence="4">ATCC 49526 / WA1</strain>
    </source>
</reference>
<evidence type="ECO:0000313" key="3">
    <source>
        <dbReference type="EMBL" id="ACN85114.1"/>
    </source>
</evidence>
<protein>
    <submittedName>
        <fullName evidence="3">AAA+ ATPase associated with various cellular activities</fullName>
    </submittedName>
</protein>
<feature type="coiled-coil region" evidence="1">
    <location>
        <begin position="443"/>
        <end position="516"/>
    </location>
</feature>
<dbReference type="RefSeq" id="WP_012672140.1">
    <property type="nucleotide sequence ID" value="NC_012225.1"/>
</dbReference>
<keyword evidence="4" id="KW-1185">Reference proteome</keyword>
<dbReference type="InterPro" id="IPR041538">
    <property type="entry name" value="RavA-like_AAA_lid"/>
</dbReference>
<dbReference type="InterPro" id="IPR045427">
    <property type="entry name" value="MoxR"/>
</dbReference>
<dbReference type="PANTHER" id="PTHR32204">
    <property type="entry name" value="ATPASE RAVA"/>
    <property type="match status" value="1"/>
</dbReference>
<feature type="domain" description="AAA+ ATPase" evidence="2">
    <location>
        <begin position="35"/>
        <end position="177"/>
    </location>
</feature>
<accession>A0A3B6VIK1</accession>
<dbReference type="Gene3D" id="3.40.50.300">
    <property type="entry name" value="P-loop containing nucleotide triphosphate hydrolases"/>
    <property type="match status" value="1"/>
</dbReference>
<organism evidence="3 4">
    <name type="scientific">Brachyspira hyodysenteriae (strain ATCC 49526 / WA1)</name>
    <dbReference type="NCBI Taxonomy" id="565034"/>
    <lineage>
        <taxon>Bacteria</taxon>
        <taxon>Pseudomonadati</taxon>
        <taxon>Spirochaetota</taxon>
        <taxon>Spirochaetia</taxon>
        <taxon>Brachyspirales</taxon>
        <taxon>Brachyspiraceae</taxon>
        <taxon>Brachyspira</taxon>
    </lineage>
</organism>
<keyword evidence="1" id="KW-0175">Coiled coil</keyword>
<dbReference type="CDD" id="cd00009">
    <property type="entry name" value="AAA"/>
    <property type="match status" value="1"/>
</dbReference>
<dbReference type="STRING" id="565034.BHWA1_02663"/>
<evidence type="ECO:0000259" key="2">
    <source>
        <dbReference type="SMART" id="SM00382"/>
    </source>
</evidence>
<dbReference type="SMART" id="SM00382">
    <property type="entry name" value="AAA"/>
    <property type="match status" value="1"/>
</dbReference>
<dbReference type="Pfam" id="PF20030">
    <property type="entry name" value="bpMoxR"/>
    <property type="match status" value="1"/>
</dbReference>
<dbReference type="KEGG" id="bhy:BHWA1_02663"/>
<gene>
    <name evidence="3" type="ordered locus">BHWA1_02663</name>
</gene>
<sequence>MELNKEKINYIIKKLSEGLYEKEEVIGLTLLCALAGKSVFLYGLPGTAKSLIVRRIASVFNDSKYFGQLMSRFTTPEDVFGPVSLSKLKEDKFERQIEGYLPKADFVFLDEIWKSSPAILNTLLTIVNEKVYRNGSQEEKVPLKALIAASNETPPKGQGLEAMYDRFIMRLLVDPAKDVNNFKSLIVDKDVSFDASFNNDEKISTQYWEDLKSIIEEIKVPENVLNIICSIKSEIDEYNKGNNEKIYISDRRWKNIVYILKTAAYFCDREEILPVDCFLISHCIWTLEENIDDVKKIVQKSIESFSQISRKDFESLSSEVNELKKDIESECINDKNVYNTEDINGKECIKIPLNYYYNGNKKIDLYVPLNKLNTSSDFYALDINGNPYEYFNFSFNGGSSLKITKNSSYYLLNSNNETVTEIAKRLPIKSEKGTYKTITSRTKDNYIKSCNELIEKIDEAVKKSEEDLKKQKEKINSPFIAECYSDIILKSHNDYIADFKAKILEVEQEKNKVEQCQTINN</sequence>
<name>A0A3B6VIK1_BRAHW</name>
<dbReference type="InterPro" id="IPR050513">
    <property type="entry name" value="RavA_ATPases"/>
</dbReference>
<dbReference type="InterPro" id="IPR003593">
    <property type="entry name" value="AAA+_ATPase"/>
</dbReference>
<dbReference type="EMBL" id="CP001357">
    <property type="protein sequence ID" value="ACN85114.1"/>
    <property type="molecule type" value="Genomic_DNA"/>
</dbReference>
<dbReference type="Proteomes" id="UP000001803">
    <property type="component" value="Chromosome"/>
</dbReference>